<dbReference type="Proteomes" id="UP000696485">
    <property type="component" value="Unassembled WGS sequence"/>
</dbReference>
<gene>
    <name evidence="1" type="ORF">BG006_009974</name>
</gene>
<evidence type="ECO:0008006" key="3">
    <source>
        <dbReference type="Google" id="ProtNLM"/>
    </source>
</evidence>
<protein>
    <recommendedName>
        <fullName evidence="3">DUF2278 family protein</fullName>
    </recommendedName>
</protein>
<sequence>MRMETIEQDPRSPHIHIFFTHDKDATSGKYYGAAINVKSRSEDSRLIFWHKENFQDPIVTSDLKRLHQQKFYRLPSNTFSSLKGLDYIRMEDLIPNFPEGGTILDHDVTGRHNDMLDKMRPILDRAIQNRATVYLFGSQYDNASGLHNVHMNQGGLPRYSNGVNQDGAILIQFKRHWEAVFLAFGSQRFPTDKDTGLSLELSTSLAVKLGEEPTASEVQLA</sequence>
<dbReference type="InterPro" id="IPR019268">
    <property type="entry name" value="DUF2278"/>
</dbReference>
<accession>A0A9P5VJ18</accession>
<evidence type="ECO:0000313" key="1">
    <source>
        <dbReference type="EMBL" id="KAF9326612.1"/>
    </source>
</evidence>
<dbReference type="AlphaFoldDB" id="A0A9P5VJ18"/>
<comment type="caution">
    <text evidence="1">The sequence shown here is derived from an EMBL/GenBank/DDBJ whole genome shotgun (WGS) entry which is preliminary data.</text>
</comment>
<dbReference type="EMBL" id="JAAAUY010000759">
    <property type="protein sequence ID" value="KAF9326612.1"/>
    <property type="molecule type" value="Genomic_DNA"/>
</dbReference>
<name>A0A9P5VJ18_9FUNG</name>
<dbReference type="Pfam" id="PF10042">
    <property type="entry name" value="DUF2278"/>
    <property type="match status" value="1"/>
</dbReference>
<keyword evidence="2" id="KW-1185">Reference proteome</keyword>
<proteinExistence type="predicted"/>
<organism evidence="1 2">
    <name type="scientific">Podila minutissima</name>
    <dbReference type="NCBI Taxonomy" id="64525"/>
    <lineage>
        <taxon>Eukaryota</taxon>
        <taxon>Fungi</taxon>
        <taxon>Fungi incertae sedis</taxon>
        <taxon>Mucoromycota</taxon>
        <taxon>Mortierellomycotina</taxon>
        <taxon>Mortierellomycetes</taxon>
        <taxon>Mortierellales</taxon>
        <taxon>Mortierellaceae</taxon>
        <taxon>Podila</taxon>
    </lineage>
</organism>
<reference evidence="1" key="1">
    <citation type="journal article" date="2020" name="Fungal Divers.">
        <title>Resolving the Mortierellaceae phylogeny through synthesis of multi-gene phylogenetics and phylogenomics.</title>
        <authorList>
            <person name="Vandepol N."/>
            <person name="Liber J."/>
            <person name="Desiro A."/>
            <person name="Na H."/>
            <person name="Kennedy M."/>
            <person name="Barry K."/>
            <person name="Grigoriev I.V."/>
            <person name="Miller A.N."/>
            <person name="O'Donnell K."/>
            <person name="Stajich J.E."/>
            <person name="Bonito G."/>
        </authorList>
    </citation>
    <scope>NUCLEOTIDE SEQUENCE</scope>
    <source>
        <strain evidence="1">NVP1</strain>
    </source>
</reference>
<evidence type="ECO:0000313" key="2">
    <source>
        <dbReference type="Proteomes" id="UP000696485"/>
    </source>
</evidence>